<gene>
    <name evidence="2" type="ORF">E4U92_34785</name>
</gene>
<accession>A0A4U5W409</accession>
<evidence type="ECO:0000313" key="3">
    <source>
        <dbReference type="Proteomes" id="UP000308632"/>
    </source>
</evidence>
<evidence type="ECO:0000313" key="2">
    <source>
        <dbReference type="EMBL" id="TKS96038.1"/>
    </source>
</evidence>
<name>A0A4U5W409_STRGB</name>
<protein>
    <submittedName>
        <fullName evidence="2">Uncharacterized protein</fullName>
    </submittedName>
</protein>
<organism evidence="2 3">
    <name type="scientific">Streptomyces galbus</name>
    <dbReference type="NCBI Taxonomy" id="33898"/>
    <lineage>
        <taxon>Bacteria</taxon>
        <taxon>Bacillati</taxon>
        <taxon>Actinomycetota</taxon>
        <taxon>Actinomycetes</taxon>
        <taxon>Kitasatosporales</taxon>
        <taxon>Streptomycetaceae</taxon>
        <taxon>Streptomyces</taxon>
    </lineage>
</organism>
<sequence>MRHTERDVDHALAYPEPPASPLWHRHGAAKARPLTPAQQRRNAELLVLAQRTTRPRSPRTTETLAEAH</sequence>
<dbReference type="Proteomes" id="UP000308632">
    <property type="component" value="Unassembled WGS sequence"/>
</dbReference>
<dbReference type="AlphaFoldDB" id="A0A4U5W409"/>
<feature type="region of interest" description="Disordered" evidence="1">
    <location>
        <begin position="1"/>
        <end position="40"/>
    </location>
</feature>
<proteinExistence type="predicted"/>
<dbReference type="EMBL" id="SZPR01000043">
    <property type="protein sequence ID" value="TKS96038.1"/>
    <property type="molecule type" value="Genomic_DNA"/>
</dbReference>
<comment type="caution">
    <text evidence="2">The sequence shown here is derived from an EMBL/GenBank/DDBJ whole genome shotgun (WGS) entry which is preliminary data.</text>
</comment>
<reference evidence="2 3" key="1">
    <citation type="submission" date="2019-04" db="EMBL/GenBank/DDBJ databases">
        <title>Streptomyces lasaliensis sp.nov., an Actinomycete isolated from soil which produces the polyether antibiotic lasalocid.</title>
        <authorList>
            <person name="Erwin G."/>
            <person name="Haber C."/>
        </authorList>
    </citation>
    <scope>NUCLEOTIDE SEQUENCE [LARGE SCALE GENOMIC DNA]</scope>
    <source>
        <strain evidence="2 3">DSM 40089</strain>
    </source>
</reference>
<dbReference type="RefSeq" id="WP_137304449.1">
    <property type="nucleotide sequence ID" value="NZ_BMVD01000019.1"/>
</dbReference>
<feature type="compositionally biased region" description="Basic and acidic residues" evidence="1">
    <location>
        <begin position="1"/>
        <end position="10"/>
    </location>
</feature>
<evidence type="ECO:0000256" key="1">
    <source>
        <dbReference type="SAM" id="MobiDB-lite"/>
    </source>
</evidence>